<feature type="domain" description="CheW-like" evidence="15">
    <location>
        <begin position="1988"/>
        <end position="2126"/>
    </location>
</feature>
<evidence type="ECO:0000256" key="6">
    <source>
        <dbReference type="ARBA" id="ARBA00022777"/>
    </source>
</evidence>
<dbReference type="InterPro" id="IPR058661">
    <property type="entry name" value="FimL_2nd"/>
</dbReference>
<dbReference type="FunFam" id="3.30.565.10:FF:000016">
    <property type="entry name" value="Chemotaxis protein CheA, putative"/>
    <property type="match status" value="1"/>
</dbReference>
<feature type="compositionally biased region" description="Acidic residues" evidence="12">
    <location>
        <begin position="1057"/>
        <end position="1091"/>
    </location>
</feature>
<keyword evidence="6 17" id="KW-0418">Kinase</keyword>
<dbReference type="InterPro" id="IPR036890">
    <property type="entry name" value="HATPase_C_sf"/>
</dbReference>
<dbReference type="SMART" id="SM00387">
    <property type="entry name" value="HATPase_c"/>
    <property type="match status" value="1"/>
</dbReference>
<evidence type="ECO:0000256" key="10">
    <source>
        <dbReference type="PROSITE-ProRule" id="PRU00169"/>
    </source>
</evidence>
<dbReference type="Gene3D" id="3.40.50.2300">
    <property type="match status" value="1"/>
</dbReference>
<dbReference type="PROSITE" id="PS50110">
    <property type="entry name" value="RESPONSE_REGULATORY"/>
    <property type="match status" value="1"/>
</dbReference>
<feature type="modified residue" description="Phosphohistidine" evidence="9">
    <location>
        <position position="1372"/>
    </location>
</feature>
<feature type="domain" description="HPt" evidence="16">
    <location>
        <begin position="1495"/>
        <end position="1599"/>
    </location>
</feature>
<dbReference type="SMART" id="SM01231">
    <property type="entry name" value="H-kinase_dim"/>
    <property type="match status" value="1"/>
</dbReference>
<feature type="modified residue" description="4-aspartylphosphate" evidence="10">
    <location>
        <position position="2196"/>
    </location>
</feature>
<evidence type="ECO:0000256" key="5">
    <source>
        <dbReference type="ARBA" id="ARBA00022679"/>
    </source>
</evidence>
<dbReference type="STRING" id="914150.TQ33_2123"/>
<dbReference type="InterPro" id="IPR036061">
    <property type="entry name" value="CheW-like_dom_sf"/>
</dbReference>
<dbReference type="SMART" id="SM00448">
    <property type="entry name" value="REC"/>
    <property type="match status" value="1"/>
</dbReference>
<keyword evidence="18" id="KW-1185">Reference proteome</keyword>
<dbReference type="CDD" id="cd17546">
    <property type="entry name" value="REC_hyHK_CKI1_RcsC-like"/>
    <property type="match status" value="1"/>
</dbReference>
<dbReference type="OrthoDB" id="9803176at2"/>
<evidence type="ECO:0000256" key="12">
    <source>
        <dbReference type="SAM" id="MobiDB-lite"/>
    </source>
</evidence>
<dbReference type="Pfam" id="PF00072">
    <property type="entry name" value="Response_reg"/>
    <property type="match status" value="1"/>
</dbReference>
<dbReference type="Pfam" id="PF01627">
    <property type="entry name" value="Hpt"/>
    <property type="match status" value="4"/>
</dbReference>
<keyword evidence="7" id="KW-0902">Two-component regulatory system</keyword>
<feature type="region of interest" description="Disordered" evidence="12">
    <location>
        <begin position="1057"/>
        <end position="1318"/>
    </location>
</feature>
<feature type="compositionally biased region" description="Acidic residues" evidence="12">
    <location>
        <begin position="1106"/>
        <end position="1141"/>
    </location>
</feature>
<accession>A0A0F6RDL2</accession>
<dbReference type="SUPFAM" id="SSF47226">
    <property type="entry name" value="Histidine-containing phosphotransfer domain, HPT domain"/>
    <property type="match status" value="6"/>
</dbReference>
<evidence type="ECO:0000256" key="7">
    <source>
        <dbReference type="ARBA" id="ARBA00023012"/>
    </source>
</evidence>
<dbReference type="InterPro" id="IPR036641">
    <property type="entry name" value="HPT_dom_sf"/>
</dbReference>
<dbReference type="PANTHER" id="PTHR43395">
    <property type="entry name" value="SENSOR HISTIDINE KINASE CHEA"/>
    <property type="match status" value="1"/>
</dbReference>
<evidence type="ECO:0000256" key="2">
    <source>
        <dbReference type="ARBA" id="ARBA00012438"/>
    </source>
</evidence>
<feature type="region of interest" description="Disordered" evidence="12">
    <location>
        <begin position="743"/>
        <end position="783"/>
    </location>
</feature>
<name>A0A0F6RDL2_9GAMM</name>
<dbReference type="InterPro" id="IPR001789">
    <property type="entry name" value="Sig_transdc_resp-reg_receiver"/>
</dbReference>
<evidence type="ECO:0000313" key="17">
    <source>
        <dbReference type="EMBL" id="AKE53051.1"/>
    </source>
</evidence>
<reference evidence="17 18" key="1">
    <citation type="submission" date="2015-02" db="EMBL/GenBank/DDBJ databases">
        <title>Complete genome sequence of Kangiella geojedonensis strain YCS-5T.</title>
        <authorList>
            <person name="Kim K.M."/>
        </authorList>
    </citation>
    <scope>NUCLEOTIDE SEQUENCE [LARGE SCALE GENOMIC DNA]</scope>
    <source>
        <strain evidence="17 18">YCS-5</strain>
    </source>
</reference>
<keyword evidence="4 10" id="KW-0597">Phosphoprotein</keyword>
<feature type="modified residue" description="Phosphohistidine" evidence="9">
    <location>
        <position position="662"/>
    </location>
</feature>
<dbReference type="Pfam" id="PF02518">
    <property type="entry name" value="HATPase_c"/>
    <property type="match status" value="1"/>
</dbReference>
<dbReference type="PROSITE" id="PS50109">
    <property type="entry name" value="HIS_KIN"/>
    <property type="match status" value="1"/>
</dbReference>
<dbReference type="Gene3D" id="3.30.565.10">
    <property type="entry name" value="Histidine kinase-like ATPase, C-terminal domain"/>
    <property type="match status" value="1"/>
</dbReference>
<dbReference type="InterPro" id="IPR002545">
    <property type="entry name" value="CheW-lke_dom"/>
</dbReference>
<keyword evidence="5" id="KW-0808">Transferase</keyword>
<dbReference type="PROSITE" id="PS50851">
    <property type="entry name" value="CHEW"/>
    <property type="match status" value="1"/>
</dbReference>
<comment type="catalytic activity">
    <reaction evidence="1">
        <text>ATP + protein L-histidine = ADP + protein N-phospho-L-histidine.</text>
        <dbReference type="EC" id="2.7.13.3"/>
    </reaction>
</comment>
<feature type="domain" description="HPt" evidence="16">
    <location>
        <begin position="615"/>
        <end position="719"/>
    </location>
</feature>
<keyword evidence="11" id="KW-0175">Coiled coil</keyword>
<dbReference type="SUPFAM" id="SSF52172">
    <property type="entry name" value="CheY-like"/>
    <property type="match status" value="1"/>
</dbReference>
<dbReference type="InterPro" id="IPR003594">
    <property type="entry name" value="HATPase_dom"/>
</dbReference>
<evidence type="ECO:0000256" key="9">
    <source>
        <dbReference type="PROSITE-ProRule" id="PRU00110"/>
    </source>
</evidence>
<dbReference type="InterPro" id="IPR051315">
    <property type="entry name" value="Bact_Chemotaxis_CheA"/>
</dbReference>
<evidence type="ECO:0000259" key="15">
    <source>
        <dbReference type="PROSITE" id="PS50851"/>
    </source>
</evidence>
<gene>
    <name evidence="17" type="ORF">TQ33_2123</name>
</gene>
<feature type="modified residue" description="Phosphohistidine" evidence="9">
    <location>
        <position position="827"/>
    </location>
</feature>
<dbReference type="PATRIC" id="fig|914150.5.peg.2152"/>
<dbReference type="EC" id="2.7.13.3" evidence="2"/>
<dbReference type="GO" id="GO:0000155">
    <property type="term" value="F:phosphorelay sensor kinase activity"/>
    <property type="evidence" value="ECO:0007669"/>
    <property type="project" value="InterPro"/>
</dbReference>
<feature type="domain" description="Response regulatory" evidence="14">
    <location>
        <begin position="2147"/>
        <end position="2263"/>
    </location>
</feature>
<dbReference type="InterPro" id="IPR004358">
    <property type="entry name" value="Sig_transdc_His_kin-like_C"/>
</dbReference>
<dbReference type="PROSITE" id="PS50894">
    <property type="entry name" value="HPT"/>
    <property type="match status" value="4"/>
</dbReference>
<evidence type="ECO:0000256" key="11">
    <source>
        <dbReference type="SAM" id="Coils"/>
    </source>
</evidence>
<feature type="domain" description="HPt" evidence="16">
    <location>
        <begin position="1325"/>
        <end position="1429"/>
    </location>
</feature>
<evidence type="ECO:0000259" key="13">
    <source>
        <dbReference type="PROSITE" id="PS50109"/>
    </source>
</evidence>
<dbReference type="PANTHER" id="PTHR43395:SF8">
    <property type="entry name" value="HISTIDINE KINASE"/>
    <property type="match status" value="1"/>
</dbReference>
<dbReference type="HOGENOM" id="CLU_000650_0_0_6"/>
<protein>
    <recommendedName>
        <fullName evidence="3">Chemotaxis protein CheA</fullName>
        <ecNumber evidence="2">2.7.13.3</ecNumber>
    </recommendedName>
</protein>
<evidence type="ECO:0000256" key="4">
    <source>
        <dbReference type="ARBA" id="ARBA00022553"/>
    </source>
</evidence>
<dbReference type="Gene3D" id="2.30.30.40">
    <property type="entry name" value="SH3 Domains"/>
    <property type="match status" value="1"/>
</dbReference>
<feature type="domain" description="Histidine kinase" evidence="13">
    <location>
        <begin position="1754"/>
        <end position="1986"/>
    </location>
</feature>
<proteinExistence type="predicted"/>
<comment type="function">
    <text evidence="8">Involved in the transmission of sensory signals from the chemoreceptors to the flagellar motors. CheA is autophosphorylated; it can transfer its phosphate group to either CheB or CheY.</text>
</comment>
<dbReference type="SUPFAM" id="SSF55874">
    <property type="entry name" value="ATPase domain of HSP90 chaperone/DNA topoisomerase II/histidine kinase"/>
    <property type="match status" value="1"/>
</dbReference>
<dbReference type="RefSeq" id="WP_046562039.1">
    <property type="nucleotide sequence ID" value="NZ_CP010975.1"/>
</dbReference>
<feature type="modified residue" description="Phosphohistidine" evidence="9">
    <location>
        <position position="1542"/>
    </location>
</feature>
<dbReference type="Proteomes" id="UP000034071">
    <property type="component" value="Chromosome"/>
</dbReference>
<dbReference type="SMART" id="SM00260">
    <property type="entry name" value="CheW"/>
    <property type="match status" value="1"/>
</dbReference>
<dbReference type="GO" id="GO:0005737">
    <property type="term" value="C:cytoplasm"/>
    <property type="evidence" value="ECO:0007669"/>
    <property type="project" value="InterPro"/>
</dbReference>
<dbReference type="InterPro" id="IPR011006">
    <property type="entry name" value="CheY-like_superfamily"/>
</dbReference>
<dbReference type="KEGG" id="kge:TQ33_2123"/>
<evidence type="ECO:0000259" key="16">
    <source>
        <dbReference type="PROSITE" id="PS50894"/>
    </source>
</evidence>
<dbReference type="Pfam" id="PF26379">
    <property type="entry name" value="FimL_2nd"/>
    <property type="match status" value="1"/>
</dbReference>
<evidence type="ECO:0000313" key="18">
    <source>
        <dbReference type="Proteomes" id="UP000034071"/>
    </source>
</evidence>
<evidence type="ECO:0000259" key="14">
    <source>
        <dbReference type="PROSITE" id="PS50110"/>
    </source>
</evidence>
<sequence length="2267" mass="252638">MKDNQTKVAFNWVKEEVETTLEQAQQAINSFADDESDKTQIHFCANCMHQISGTMQILEFAGASLLAQEMEALAEAIGDETVESNEAAYEEFLSAVMRLRSYLARYSEGKADLPVLLLPTINSIRTCRKAEPLGAGDLIKIEVEGVTAPEAPQTTQLDGDIVAEVKSMRMKFQQSLLGVMREIDTGANIQQMESITQKLWGLGERVPYNSLWWVATVFLSHVEPLLTEQKNSIKGLFGQLDRRIRELIEQNVNAEGEKKLLANMLFYVAQMDSDDQAVKDVQNKFKLNQLLESLGDFEAETEQLEGPGAESLKIALGAINQDLTEIKESLDLYIRTKSLDDEPLEEMLPVMQKISDTLAMLGLTESRDIVEQKMKAVSDLVDGTQTDRHQGLVSIAETVLKLEDYIQRAMSMDSHQLAKETKGSDISDSLQLVNARYQLVQESRGNLYKVKDAITDYLDESHNIRRLERVPELLSDVEGALNFAQLDHLHEVVQKTNRFISKYLISEKVVLSDNEVETLADALSSVDYYLEGLMSSGLHGLPIVLQRAVNSIEELENHYGSLESDALPVLEDSLDMPDIEMVGKQEPEEDLIDDNYGSTEESVEEVASGDQDDDDDLIDDEVREIFIEEAEEVLEEMHSLLPVWKNDQTNEDALTTIRRNFHTLKGSGRMVGAMDVGELSWSVENMLNRLIDNSIDFSQELMETVEAVADKLPSMVKDYAEGKATDFPQDLAERADKISKGELVASEPVEEGAAEEPVEEITETPEVEEEVATSTDDAEEQTPEQELFEVFRQEADDHIANLDAFAKQLEQGITQSHISDNLLRSLHTLKGVAHIADLKSLANVIGPVESYFQELNSRGIMAEKEDMALVAHTKELLQHIIAAPEDDSVIEAHEAALLEQLAKARTRFDSDASSTDEGRDPELLKDVFNIAADVLADIDATNLHETPKAERTDAVGNILASVDRLSGILMELDIDEIQAVVDSLSGALQRNLAAAEVDTSLGVLLTESYSQLENQFDCLAANLSIPAAKDLVQALDTWAPQDIEEKSDFDFIDLELEDLDSSEDTDELTSEDSTEDTEAAAESDSVSESDSSDGLQLLDDALFDSGSEDDIDIVDSGDSDTSDAESDESSEDLEQELDGLELVDWSAGESEQEQPVDEATNEAQEEDSELDWDLDLEGISEEESSDDTEVPEEASTDSPEDNIVEESDLDEDVTLEEPEEESLELDSSEEQDDVEVEVTEQDAEGIESELDETVIEELSDEEAQDSTEDEPIETEALDSDSSDAVEETAQDETDSTELDDVDEEPVEEVEQPAAAKHSIDTVSLDFEMDDELLEIFTEEAEELFDSDAQLLEQWRSKPSDIAPIGELQRNLHTLKGSARMAGFTPIGDLAHGLEDLYTAIMEKRISASPQAIQLATKAEDKLMEIFASRNTPESIPSPQSLLTEIDKFIEIEKSGGTATVEEAESVDEVEEAVVADDTETSSVETAEPVEEEQKEDMWEQELVDLFLGEAPELLNGYYASVESWADNFSKSEPLKEAHRSLHTLKGGAKLALIKPIAILSDSLEDCVELLQRDTRAGQQRWVELLKAGHEQLTNMVASVKDGKMPVIPHDFERRLSNDHDAIRAQLDQLDKRDLAESDEQANVNVVSLVDRQKEKEEAAKDAASRDVIRVRSEILDNLVNLSGESSIFRSRLEQQVADLNFNLGEMSSTVDRLRDQLRNLEIETEAQVLYRREISGDFDDFDPLEMDRYTRQQELTRSLLEAASDLVSIQETLDTKVGDAEATLLAQGRVNTELQDRLIRTRMVPFNSIESRLRRMVRQISSELNKEVDLILTSEGEMDRTVIERMVAPLDHMLRNAIDHGIESKADRKRAGKPEKGQVKLNLSRRGNEVYIEIADDGAGIRKDKVKARAVAQGMIDESYQPSDRELYRLILQPGFSTADKVTQISGRGVGMDVVHSEILQLGGSLNVNSEDGQGTTMTVRLPFTLSSNQALMVKVKGEPYAIPLSNITTVARVKADELLEIYQSKKDTFEHLGEEFELRYLGQILERNSEIVPPVDEYVPVLIIHGEGKPIAVHVDELLGSREVIVKNVGRQISTVPGISGASITGDGTVVLILDMQTLVDRFHEWDFAHEAGLVEEVTQEDRIPTVMVVDDSITVRKVTARLLQRHQYQVLTAKDGVDAITQLHDDIPDVMLLDIEMPRMDGFELATIIRHDERLKHIPIIMITSRTGEKHRERAQEIGVNQYLGKPYNEEKLLSTIEEMLELDI</sequence>
<feature type="compositionally biased region" description="Acidic residues" evidence="12">
    <location>
        <begin position="1150"/>
        <end position="1310"/>
    </location>
</feature>
<dbReference type="SMART" id="SM00073">
    <property type="entry name" value="HPT"/>
    <property type="match status" value="4"/>
</dbReference>
<dbReference type="InterPro" id="IPR005467">
    <property type="entry name" value="His_kinase_dom"/>
</dbReference>
<dbReference type="InterPro" id="IPR008207">
    <property type="entry name" value="Sig_transdc_His_kin_Hpt_dom"/>
</dbReference>
<feature type="compositionally biased region" description="Acidic residues" evidence="12">
    <location>
        <begin position="748"/>
        <end position="783"/>
    </location>
</feature>
<feature type="region of interest" description="Disordered" evidence="12">
    <location>
        <begin position="584"/>
        <end position="615"/>
    </location>
</feature>
<dbReference type="PRINTS" id="PR00344">
    <property type="entry name" value="BCTRLSENSOR"/>
</dbReference>
<dbReference type="GO" id="GO:0006935">
    <property type="term" value="P:chemotaxis"/>
    <property type="evidence" value="ECO:0007669"/>
    <property type="project" value="InterPro"/>
</dbReference>
<dbReference type="SUPFAM" id="SSF50341">
    <property type="entry name" value="CheW-like"/>
    <property type="match status" value="1"/>
</dbReference>
<evidence type="ECO:0000256" key="8">
    <source>
        <dbReference type="ARBA" id="ARBA00035100"/>
    </source>
</evidence>
<dbReference type="CDD" id="cd00088">
    <property type="entry name" value="HPT"/>
    <property type="match status" value="3"/>
</dbReference>
<feature type="domain" description="HPt" evidence="16">
    <location>
        <begin position="780"/>
        <end position="884"/>
    </location>
</feature>
<feature type="region of interest" description="Disordered" evidence="12">
    <location>
        <begin position="1475"/>
        <end position="1495"/>
    </location>
</feature>
<feature type="coiled-coil region" evidence="11">
    <location>
        <begin position="237"/>
        <end position="264"/>
    </location>
</feature>
<dbReference type="Gene3D" id="1.20.120.160">
    <property type="entry name" value="HPT domain"/>
    <property type="match status" value="5"/>
</dbReference>
<organism evidence="17 18">
    <name type="scientific">Kangiella geojedonensis</name>
    <dbReference type="NCBI Taxonomy" id="914150"/>
    <lineage>
        <taxon>Bacteria</taxon>
        <taxon>Pseudomonadati</taxon>
        <taxon>Pseudomonadota</taxon>
        <taxon>Gammaproteobacteria</taxon>
        <taxon>Kangiellales</taxon>
        <taxon>Kangiellaceae</taxon>
        <taxon>Kangiella</taxon>
    </lineage>
</organism>
<dbReference type="Pfam" id="PF01584">
    <property type="entry name" value="CheW"/>
    <property type="match status" value="1"/>
</dbReference>
<evidence type="ECO:0000256" key="3">
    <source>
        <dbReference type="ARBA" id="ARBA00021495"/>
    </source>
</evidence>
<dbReference type="EMBL" id="CP010975">
    <property type="protein sequence ID" value="AKE53051.1"/>
    <property type="molecule type" value="Genomic_DNA"/>
</dbReference>
<evidence type="ECO:0000256" key="1">
    <source>
        <dbReference type="ARBA" id="ARBA00000085"/>
    </source>
</evidence>
<dbReference type="InterPro" id="IPR004105">
    <property type="entry name" value="CheA-like_dim"/>
</dbReference>